<feature type="binding site" evidence="7">
    <location>
        <position position="150"/>
    </location>
    <ligand>
        <name>substrate</name>
    </ligand>
</feature>
<dbReference type="InterPro" id="IPR027417">
    <property type="entry name" value="P-loop_NTPase"/>
</dbReference>
<evidence type="ECO:0000256" key="5">
    <source>
        <dbReference type="ARBA" id="ARBA00022840"/>
    </source>
</evidence>
<dbReference type="EC" id="2.7.1.71" evidence="7"/>
<keyword evidence="3 7" id="KW-0547">Nucleotide-binding</keyword>
<dbReference type="PRINTS" id="PR01100">
    <property type="entry name" value="SHIKIMTKNASE"/>
</dbReference>
<dbReference type="InterPro" id="IPR031322">
    <property type="entry name" value="Shikimate/glucono_kinase"/>
</dbReference>
<evidence type="ECO:0000256" key="2">
    <source>
        <dbReference type="ARBA" id="ARBA00022679"/>
    </source>
</evidence>
<dbReference type="RefSeq" id="WP_236865113.1">
    <property type="nucleotide sequence ID" value="NZ_AP025225.1"/>
</dbReference>
<comment type="subunit">
    <text evidence="7">Monomer.</text>
</comment>
<comment type="cofactor">
    <cofactor evidence="7">
        <name>Mg(2+)</name>
        <dbReference type="ChEBI" id="CHEBI:18420"/>
    </cofactor>
    <text evidence="7">Binds 1 Mg(2+) ion per subunit.</text>
</comment>
<reference evidence="8" key="1">
    <citation type="submission" date="2021-10" db="EMBL/GenBank/DDBJ databases">
        <title>Genome Sequence of The Candidatus Hydrogeosomobacter endosymbioticus, an Intracellular Bacterial Symbiont of the Anaerobic Ciliate GW7.</title>
        <authorList>
            <person name="Shiohama Y."/>
            <person name="Shinzato N."/>
        </authorList>
    </citation>
    <scope>NUCLEOTIDE SEQUENCE [LARGE SCALE GENOMIC DNA]</scope>
    <source>
        <strain evidence="8">200920</strain>
    </source>
</reference>
<keyword evidence="9" id="KW-1185">Reference proteome</keyword>
<evidence type="ECO:0000256" key="1">
    <source>
        <dbReference type="ARBA" id="ARBA00022605"/>
    </source>
</evidence>
<keyword evidence="7" id="KW-0479">Metal-binding</keyword>
<comment type="catalytic activity">
    <reaction evidence="7">
        <text>shikimate + ATP = 3-phosphoshikimate + ADP + H(+)</text>
        <dbReference type="Rhea" id="RHEA:13121"/>
        <dbReference type="ChEBI" id="CHEBI:15378"/>
        <dbReference type="ChEBI" id="CHEBI:30616"/>
        <dbReference type="ChEBI" id="CHEBI:36208"/>
        <dbReference type="ChEBI" id="CHEBI:145989"/>
        <dbReference type="ChEBI" id="CHEBI:456216"/>
        <dbReference type="EC" id="2.7.1.71"/>
    </reaction>
</comment>
<evidence type="ECO:0000256" key="3">
    <source>
        <dbReference type="ARBA" id="ARBA00022741"/>
    </source>
</evidence>
<keyword evidence="2 7" id="KW-0808">Transferase</keyword>
<sequence>MKIYDFAPFYVPKIIAIIGMMGSGKSTIGRRLAKKLGMPFFDSDQEVEAASGGYSVASICDQWGEAAFRDVEFKVIKRLIETQPVHVLSTGDGAFMNESTRSLLQESAITVWLKADINTIALRIQSRKAKPKMFEEEGIEAALQKITEERYPVYRLADIHVESDDETYQDTVMRVLSALKEFLYPNS</sequence>
<feature type="binding site" evidence="7">
    <location>
        <position position="26"/>
    </location>
    <ligand>
        <name>Mg(2+)</name>
        <dbReference type="ChEBI" id="CHEBI:18420"/>
    </ligand>
</feature>
<proteinExistence type="inferred from homology"/>
<dbReference type="Pfam" id="PF01202">
    <property type="entry name" value="SKI"/>
    <property type="match status" value="1"/>
</dbReference>
<dbReference type="GO" id="GO:0016301">
    <property type="term" value="F:kinase activity"/>
    <property type="evidence" value="ECO:0007669"/>
    <property type="project" value="UniProtKB-KW"/>
</dbReference>
<feature type="binding site" evidence="7">
    <location>
        <position position="44"/>
    </location>
    <ligand>
        <name>substrate</name>
    </ligand>
</feature>
<evidence type="ECO:0000313" key="9">
    <source>
        <dbReference type="Proteomes" id="UP001320209"/>
    </source>
</evidence>
<keyword evidence="4 7" id="KW-0418">Kinase</keyword>
<keyword evidence="6 7" id="KW-0057">Aromatic amino acid biosynthesis</keyword>
<dbReference type="PANTHER" id="PTHR21087:SF16">
    <property type="entry name" value="SHIKIMATE KINASE 1, CHLOROPLASTIC"/>
    <property type="match status" value="1"/>
</dbReference>
<feature type="binding site" evidence="7">
    <location>
        <position position="69"/>
    </location>
    <ligand>
        <name>substrate</name>
    </ligand>
</feature>
<gene>
    <name evidence="7 8" type="primary">aroK</name>
    <name evidence="8" type="ORF">HYD_0250</name>
</gene>
<evidence type="ECO:0000256" key="6">
    <source>
        <dbReference type="ARBA" id="ARBA00023141"/>
    </source>
</evidence>
<dbReference type="Gene3D" id="3.40.50.300">
    <property type="entry name" value="P-loop containing nucleotide triphosphate hydrolases"/>
    <property type="match status" value="1"/>
</dbReference>
<evidence type="ECO:0000313" key="8">
    <source>
        <dbReference type="EMBL" id="BDB95892.1"/>
    </source>
</evidence>
<protein>
    <recommendedName>
        <fullName evidence="7">Shikimate kinase</fullName>
        <shortName evidence="7">SK</shortName>
        <ecNumber evidence="7">2.7.1.71</ecNumber>
    </recommendedName>
</protein>
<dbReference type="SUPFAM" id="SSF52540">
    <property type="entry name" value="P-loop containing nucleoside triphosphate hydrolases"/>
    <property type="match status" value="1"/>
</dbReference>
<keyword evidence="7" id="KW-0963">Cytoplasm</keyword>
<comment type="pathway">
    <text evidence="7">Metabolic intermediate biosynthesis; chorismate biosynthesis; chorismate from D-erythrose 4-phosphate and phosphoenolpyruvate: step 5/7.</text>
</comment>
<feature type="binding site" evidence="7">
    <location>
        <position position="130"/>
    </location>
    <ligand>
        <name>ATP</name>
        <dbReference type="ChEBI" id="CHEBI:30616"/>
    </ligand>
</feature>
<dbReference type="Proteomes" id="UP001320209">
    <property type="component" value="Chromosome"/>
</dbReference>
<dbReference type="EMBL" id="AP025225">
    <property type="protein sequence ID" value="BDB95892.1"/>
    <property type="molecule type" value="Genomic_DNA"/>
</dbReference>
<dbReference type="PANTHER" id="PTHR21087">
    <property type="entry name" value="SHIKIMATE KINASE"/>
    <property type="match status" value="1"/>
</dbReference>
<comment type="function">
    <text evidence="7">Catalyzes the specific phosphorylation of the 3-hydroxyl group of shikimic acid using ATP as a cosubstrate.</text>
</comment>
<dbReference type="InterPro" id="IPR000623">
    <property type="entry name" value="Shikimate_kinase/TSH1"/>
</dbReference>
<organism evidence="8 9">
    <name type="scientific">Candidatus Hydrogenosomobacter endosymbioticus</name>
    <dbReference type="NCBI Taxonomy" id="2558174"/>
    <lineage>
        <taxon>Bacteria</taxon>
        <taxon>Pseudomonadati</taxon>
        <taxon>Pseudomonadota</taxon>
        <taxon>Alphaproteobacteria</taxon>
        <taxon>Holosporales</taxon>
        <taxon>Holosporaceae</taxon>
        <taxon>Candidatus Hydrogenosomobacter</taxon>
    </lineage>
</organism>
<dbReference type="CDD" id="cd00464">
    <property type="entry name" value="SK"/>
    <property type="match status" value="1"/>
</dbReference>
<keyword evidence="7" id="KW-0460">Magnesium</keyword>
<name>A0ABM7V806_9PROT</name>
<keyword evidence="5 7" id="KW-0067">ATP-binding</keyword>
<comment type="caution">
    <text evidence="7">Lacks conserved residue(s) required for the propagation of feature annotation.</text>
</comment>
<evidence type="ECO:0000256" key="4">
    <source>
        <dbReference type="ARBA" id="ARBA00022777"/>
    </source>
</evidence>
<accession>A0ABM7V806</accession>
<comment type="similarity">
    <text evidence="7">Belongs to the shikimate kinase family.</text>
</comment>
<keyword evidence="1 7" id="KW-0028">Amino-acid biosynthesis</keyword>
<dbReference type="NCBIfam" id="NF010552">
    <property type="entry name" value="PRK13946.1"/>
    <property type="match status" value="1"/>
</dbReference>
<comment type="subcellular location">
    <subcellularLocation>
        <location evidence="7">Cytoplasm</location>
    </subcellularLocation>
</comment>
<feature type="binding site" evidence="7">
    <location>
        <begin position="22"/>
        <end position="27"/>
    </location>
    <ligand>
        <name>ATP</name>
        <dbReference type="ChEBI" id="CHEBI:30616"/>
    </ligand>
</feature>
<dbReference type="HAMAP" id="MF_00109">
    <property type="entry name" value="Shikimate_kinase"/>
    <property type="match status" value="1"/>
</dbReference>
<evidence type="ECO:0000256" key="7">
    <source>
        <dbReference type="HAMAP-Rule" id="MF_00109"/>
    </source>
</evidence>